<evidence type="ECO:0000256" key="1">
    <source>
        <dbReference type="ARBA" id="ARBA00022741"/>
    </source>
</evidence>
<comment type="caution">
    <text evidence="6">The sequence shown here is derived from an EMBL/GenBank/DDBJ whole genome shotgun (WGS) entry which is preliminary data.</text>
</comment>
<keyword evidence="6" id="KW-0808">Transferase</keyword>
<dbReference type="InterPro" id="IPR036265">
    <property type="entry name" value="HIT-like_sf"/>
</dbReference>
<dbReference type="GO" id="GO:0016779">
    <property type="term" value="F:nucleotidyltransferase activity"/>
    <property type="evidence" value="ECO:0007669"/>
    <property type="project" value="UniProtKB-KW"/>
</dbReference>
<gene>
    <name evidence="6" type="ORF">C8D98_0215</name>
</gene>
<reference evidence="6 7" key="1">
    <citation type="submission" date="2019-03" db="EMBL/GenBank/DDBJ databases">
        <title>Genomic Encyclopedia of Type Strains, Phase IV (KMG-IV): sequencing the most valuable type-strain genomes for metagenomic binning, comparative biology and taxonomic classification.</title>
        <authorList>
            <person name="Goeker M."/>
        </authorList>
    </citation>
    <scope>NUCLEOTIDE SEQUENCE [LARGE SCALE GENOMIC DNA]</scope>
    <source>
        <strain evidence="6 7">DSM 24984</strain>
    </source>
</reference>
<dbReference type="EMBL" id="SMGG01000003">
    <property type="protein sequence ID" value="TCK61709.1"/>
    <property type="molecule type" value="Genomic_DNA"/>
</dbReference>
<evidence type="ECO:0000256" key="3">
    <source>
        <dbReference type="PIRSR" id="PIRSR639383-2"/>
    </source>
</evidence>
<feature type="short sequence motif" description="Histidine triad motif" evidence="4">
    <location>
        <begin position="123"/>
        <end position="127"/>
    </location>
</feature>
<organism evidence="6 7">
    <name type="scientific">Seleniivibrio woodruffii</name>
    <dbReference type="NCBI Taxonomy" id="1078050"/>
    <lineage>
        <taxon>Bacteria</taxon>
        <taxon>Pseudomonadati</taxon>
        <taxon>Deferribacterota</taxon>
        <taxon>Deferribacteres</taxon>
        <taxon>Deferribacterales</taxon>
        <taxon>Geovibrionaceae</taxon>
        <taxon>Seleniivibrio</taxon>
    </lineage>
</organism>
<feature type="active site" description="Tele-AMP-histidine intermediate" evidence="2">
    <location>
        <position position="125"/>
    </location>
</feature>
<protein>
    <submittedName>
        <fullName evidence="6">ATP adenylyltransferase</fullName>
    </submittedName>
</protein>
<dbReference type="RefSeq" id="WP_132871224.1">
    <property type="nucleotide sequence ID" value="NZ_JAJUHT010000003.1"/>
</dbReference>
<feature type="domain" description="HIT" evidence="5">
    <location>
        <begin position="28"/>
        <end position="138"/>
    </location>
</feature>
<dbReference type="InterPro" id="IPR039383">
    <property type="entry name" value="FHIT"/>
</dbReference>
<proteinExistence type="predicted"/>
<dbReference type="SUPFAM" id="SSF54197">
    <property type="entry name" value="HIT-like"/>
    <property type="match status" value="1"/>
</dbReference>
<dbReference type="Pfam" id="PF01230">
    <property type="entry name" value="HIT"/>
    <property type="match status" value="1"/>
</dbReference>
<evidence type="ECO:0000313" key="7">
    <source>
        <dbReference type="Proteomes" id="UP000294614"/>
    </source>
</evidence>
<evidence type="ECO:0000313" key="6">
    <source>
        <dbReference type="EMBL" id="TCK61709.1"/>
    </source>
</evidence>
<dbReference type="PANTHER" id="PTHR42997">
    <property type="entry name" value="HIT FAMILY HYDROLASE"/>
    <property type="match status" value="1"/>
</dbReference>
<evidence type="ECO:0000259" key="5">
    <source>
        <dbReference type="PROSITE" id="PS51084"/>
    </source>
</evidence>
<dbReference type="OrthoDB" id="9784774at2"/>
<evidence type="ECO:0000256" key="4">
    <source>
        <dbReference type="PROSITE-ProRule" id="PRU00464"/>
    </source>
</evidence>
<dbReference type="InterPro" id="IPR052908">
    <property type="entry name" value="AP-4-A_phosphorylase"/>
</dbReference>
<keyword evidence="6" id="KW-0548">Nucleotidyltransferase</keyword>
<name>A0A4R1KEK8_9BACT</name>
<dbReference type="AlphaFoldDB" id="A0A4R1KEK8"/>
<feature type="binding site" evidence="3">
    <location>
        <position position="55"/>
    </location>
    <ligand>
        <name>substrate</name>
    </ligand>
</feature>
<keyword evidence="7" id="KW-1185">Reference proteome</keyword>
<dbReference type="PROSITE" id="PS51084">
    <property type="entry name" value="HIT_2"/>
    <property type="match status" value="1"/>
</dbReference>
<dbReference type="InterPro" id="IPR011146">
    <property type="entry name" value="HIT-like"/>
</dbReference>
<keyword evidence="1" id="KW-0547">Nucleotide-binding</keyword>
<dbReference type="GO" id="GO:0000166">
    <property type="term" value="F:nucleotide binding"/>
    <property type="evidence" value="ECO:0007669"/>
    <property type="project" value="UniProtKB-KW"/>
</dbReference>
<sequence>MQRGIKKLWAPWRMAYISKLGGKDEGCIFCTKPKQQTDKENLILHRGRTAFVIMNLYPYSNGHCMVIPYKHTSDLTELTDEETLELMQLVKLTIKVFKKVFNPEGFNTGFNLGRAGGAGISQHIHFHVLPRWVGDTNFMPVLAETRVISEHIADTYDKLKKAFDEETKA</sequence>
<feature type="binding site" evidence="3">
    <location>
        <position position="127"/>
    </location>
    <ligand>
        <name>substrate</name>
    </ligand>
</feature>
<accession>A0A4R1KEK8</accession>
<dbReference type="Gene3D" id="3.30.428.10">
    <property type="entry name" value="HIT-like"/>
    <property type="match status" value="1"/>
</dbReference>
<dbReference type="CDD" id="cd01275">
    <property type="entry name" value="FHIT"/>
    <property type="match status" value="1"/>
</dbReference>
<dbReference type="PANTHER" id="PTHR42997:SF1">
    <property type="entry name" value="AP-4-A PHOSPHORYLASE"/>
    <property type="match status" value="1"/>
</dbReference>
<evidence type="ECO:0000256" key="2">
    <source>
        <dbReference type="PIRSR" id="PIRSR639383-1"/>
    </source>
</evidence>
<dbReference type="Proteomes" id="UP000294614">
    <property type="component" value="Unassembled WGS sequence"/>
</dbReference>